<name>A0A413RP37_9CELL</name>
<keyword evidence="2" id="KW-1185">Reference proteome</keyword>
<dbReference type="Proteomes" id="UP000283374">
    <property type="component" value="Unassembled WGS sequence"/>
</dbReference>
<dbReference type="EMBL" id="QWKP01000148">
    <property type="protein sequence ID" value="RHA43674.1"/>
    <property type="molecule type" value="Genomic_DNA"/>
</dbReference>
<evidence type="ECO:0000313" key="2">
    <source>
        <dbReference type="Proteomes" id="UP000283374"/>
    </source>
</evidence>
<gene>
    <name evidence="1" type="ORF">D1825_05165</name>
</gene>
<evidence type="ECO:0000313" key="1">
    <source>
        <dbReference type="EMBL" id="RHA43674.1"/>
    </source>
</evidence>
<dbReference type="RefSeq" id="WP_118766384.1">
    <property type="nucleotide sequence ID" value="NZ_QWKP01000148.1"/>
</dbReference>
<sequence length="160" mass="16098">MARLRIGGIGADDPPAVPRLRIGGISADGAVVASSRRLRIGGISADGAFAVLLQPLTGMSDVEPLTTITLTAVPAPGSPTPDSYVWSVDSGAAVVFSGAGATRSFPAPASPTGASTTIAVQAVKSGVYSPVQKATFTVLPHQIWRPNGAVWAPAKTVALV</sequence>
<accession>A0A413RP37</accession>
<comment type="caution">
    <text evidence="1">The sequence shown here is derived from an EMBL/GenBank/DDBJ whole genome shotgun (WGS) entry which is preliminary data.</text>
</comment>
<dbReference type="AlphaFoldDB" id="A0A413RP37"/>
<reference evidence="1 2" key="1">
    <citation type="submission" date="2018-08" db="EMBL/GenBank/DDBJ databases">
        <title>Cellulomonas rhizosphaerae sp. nov., a novel actinomycete isolated from soil.</title>
        <authorList>
            <person name="Tian Y."/>
        </authorList>
    </citation>
    <scope>NUCLEOTIDE SEQUENCE [LARGE SCALE GENOMIC DNA]</scope>
    <source>
        <strain evidence="1 2">NEAU-TCZ24</strain>
    </source>
</reference>
<protein>
    <submittedName>
        <fullName evidence="1">Uncharacterized protein</fullName>
    </submittedName>
</protein>
<organism evidence="1 2">
    <name type="scientific">Cellulomonas rhizosphaerae</name>
    <dbReference type="NCBI Taxonomy" id="2293719"/>
    <lineage>
        <taxon>Bacteria</taxon>
        <taxon>Bacillati</taxon>
        <taxon>Actinomycetota</taxon>
        <taxon>Actinomycetes</taxon>
        <taxon>Micrococcales</taxon>
        <taxon>Cellulomonadaceae</taxon>
        <taxon>Cellulomonas</taxon>
    </lineage>
</organism>
<proteinExistence type="predicted"/>